<keyword evidence="8" id="KW-1185">Reference proteome</keyword>
<dbReference type="PANTHER" id="PTHR43281">
    <property type="entry name" value="FARNESYL DIPHOSPHATE SYNTHASE"/>
    <property type="match status" value="1"/>
</dbReference>
<evidence type="ECO:0000256" key="3">
    <source>
        <dbReference type="ARBA" id="ARBA00022679"/>
    </source>
</evidence>
<evidence type="ECO:0000313" key="8">
    <source>
        <dbReference type="Proteomes" id="UP000631114"/>
    </source>
</evidence>
<name>A0A835IJF9_9MAGN</name>
<dbReference type="SUPFAM" id="SSF48576">
    <property type="entry name" value="Terpenoid synthases"/>
    <property type="match status" value="1"/>
</dbReference>
<dbReference type="GO" id="GO:0008299">
    <property type="term" value="P:isoprenoid biosynthetic process"/>
    <property type="evidence" value="ECO:0007669"/>
    <property type="project" value="UniProtKB-KW"/>
</dbReference>
<evidence type="ECO:0000256" key="6">
    <source>
        <dbReference type="ARBA" id="ARBA00023229"/>
    </source>
</evidence>
<gene>
    <name evidence="7" type="ORF">IFM89_032321</name>
</gene>
<evidence type="ECO:0000313" key="7">
    <source>
        <dbReference type="EMBL" id="KAF9616768.1"/>
    </source>
</evidence>
<reference evidence="7 8" key="1">
    <citation type="submission" date="2020-10" db="EMBL/GenBank/DDBJ databases">
        <title>The Coptis chinensis genome and diversification of protoberbering-type alkaloids.</title>
        <authorList>
            <person name="Wang B."/>
            <person name="Shu S."/>
            <person name="Song C."/>
            <person name="Liu Y."/>
        </authorList>
    </citation>
    <scope>NUCLEOTIDE SEQUENCE [LARGE SCALE GENOMIC DNA]</scope>
    <source>
        <strain evidence="7">HL-2020</strain>
        <tissue evidence="7">Leaf</tissue>
    </source>
</reference>
<keyword evidence="6" id="KW-0414">Isoprene biosynthesis</keyword>
<keyword evidence="5" id="KW-0460">Magnesium</keyword>
<organism evidence="7 8">
    <name type="scientific">Coptis chinensis</name>
    <dbReference type="NCBI Taxonomy" id="261450"/>
    <lineage>
        <taxon>Eukaryota</taxon>
        <taxon>Viridiplantae</taxon>
        <taxon>Streptophyta</taxon>
        <taxon>Embryophyta</taxon>
        <taxon>Tracheophyta</taxon>
        <taxon>Spermatophyta</taxon>
        <taxon>Magnoliopsida</taxon>
        <taxon>Ranunculales</taxon>
        <taxon>Ranunculaceae</taxon>
        <taxon>Coptidoideae</taxon>
        <taxon>Coptis</taxon>
    </lineage>
</organism>
<evidence type="ECO:0000256" key="2">
    <source>
        <dbReference type="ARBA" id="ARBA00006706"/>
    </source>
</evidence>
<dbReference type="GO" id="GO:0046872">
    <property type="term" value="F:metal ion binding"/>
    <property type="evidence" value="ECO:0007669"/>
    <property type="project" value="UniProtKB-KW"/>
</dbReference>
<dbReference type="PANTHER" id="PTHR43281:SF1">
    <property type="entry name" value="FARNESYL DIPHOSPHATE SYNTHASE"/>
    <property type="match status" value="1"/>
</dbReference>
<dbReference type="InterPro" id="IPR008949">
    <property type="entry name" value="Isoprenoid_synthase_dom_sf"/>
</dbReference>
<dbReference type="EMBL" id="JADFTS010000003">
    <property type="protein sequence ID" value="KAF9616768.1"/>
    <property type="molecule type" value="Genomic_DNA"/>
</dbReference>
<sequence length="189" mass="21230">MEYAELCWRVHACICKLGHDSNAFVGFALIDHYPFVGLLRMRKKCLLGFLTRIWFLGLECKLKPRVCLSTAVVWAIAIPGFGIGSGWGGRRSNGLLFQVVDDILDVTKSSEELGKTTGKDLESDKATYPKLVGIEKAKELANALVAKAHEELSYYNSTKAAPLYQSANYIGQRRISNLRVRRKCYYCFP</sequence>
<proteinExistence type="inferred from homology"/>
<dbReference type="AlphaFoldDB" id="A0A835IJF9"/>
<keyword evidence="3" id="KW-0808">Transferase</keyword>
<comment type="caution">
    <text evidence="7">The sequence shown here is derived from an EMBL/GenBank/DDBJ whole genome shotgun (WGS) entry which is preliminary data.</text>
</comment>
<evidence type="ECO:0000256" key="1">
    <source>
        <dbReference type="ARBA" id="ARBA00001946"/>
    </source>
</evidence>
<dbReference type="GO" id="GO:0004659">
    <property type="term" value="F:prenyltransferase activity"/>
    <property type="evidence" value="ECO:0007669"/>
    <property type="project" value="InterPro"/>
</dbReference>
<comment type="similarity">
    <text evidence="2">Belongs to the FPP/GGPP synthase family.</text>
</comment>
<comment type="cofactor">
    <cofactor evidence="1">
        <name>Mg(2+)</name>
        <dbReference type="ChEBI" id="CHEBI:18420"/>
    </cofactor>
</comment>
<evidence type="ECO:0000256" key="5">
    <source>
        <dbReference type="ARBA" id="ARBA00022842"/>
    </source>
</evidence>
<protein>
    <submittedName>
        <fullName evidence="7">Uncharacterized protein</fullName>
    </submittedName>
</protein>
<evidence type="ECO:0000256" key="4">
    <source>
        <dbReference type="ARBA" id="ARBA00022723"/>
    </source>
</evidence>
<dbReference type="OrthoDB" id="6921389at2759"/>
<dbReference type="Gene3D" id="1.10.600.10">
    <property type="entry name" value="Farnesyl Diphosphate Synthase"/>
    <property type="match status" value="1"/>
</dbReference>
<keyword evidence="4" id="KW-0479">Metal-binding</keyword>
<dbReference type="Pfam" id="PF00348">
    <property type="entry name" value="polyprenyl_synt"/>
    <property type="match status" value="1"/>
</dbReference>
<dbReference type="Proteomes" id="UP000631114">
    <property type="component" value="Unassembled WGS sequence"/>
</dbReference>
<dbReference type="InterPro" id="IPR000092">
    <property type="entry name" value="Polyprenyl_synt"/>
</dbReference>
<accession>A0A835IJF9</accession>